<evidence type="ECO:0000313" key="3">
    <source>
        <dbReference type="EMBL" id="WGZ90627.1"/>
    </source>
</evidence>
<dbReference type="Pfam" id="PF14559">
    <property type="entry name" value="TPR_19"/>
    <property type="match status" value="1"/>
</dbReference>
<dbReference type="AlphaFoldDB" id="A0AA95H452"/>
<organism evidence="3">
    <name type="scientific">Candidatus Thiocaldithrix dubininis</name>
    <dbReference type="NCBI Taxonomy" id="3080823"/>
    <lineage>
        <taxon>Bacteria</taxon>
        <taxon>Pseudomonadati</taxon>
        <taxon>Pseudomonadota</taxon>
        <taxon>Gammaproteobacteria</taxon>
        <taxon>Thiotrichales</taxon>
        <taxon>Thiotrichaceae</taxon>
        <taxon>Candidatus Thiocaldithrix</taxon>
    </lineage>
</organism>
<dbReference type="Proteomes" id="UP001300672">
    <property type="component" value="Chromosome"/>
</dbReference>
<keyword evidence="2" id="KW-1133">Transmembrane helix</keyword>
<name>A0AA95H452_9GAMM</name>
<evidence type="ECO:0000256" key="2">
    <source>
        <dbReference type="SAM" id="Phobius"/>
    </source>
</evidence>
<protein>
    <submittedName>
        <fullName evidence="3">Tetratricopeptide repeat protein</fullName>
    </submittedName>
</protein>
<accession>A0AA95H452</accession>
<sequence length="212" mass="22971">MNVLRRLIKQPVLFMWVLAAIAILLNYADVAIYGPHGGRHEAKEHEAKAVHEMKEQHNAQVHAIDRAGAGLGQTETTANTNSVAVAEIAQGHTPSVTAQAVPAATTVAEAAATAPTATDLLRAAREAYWSSEYDRAIEFYQALIQQEPNNLAAQGELANVYWKQGNMQKASELFSQLAPKLAAQGRQQEALNMKLYVEMANPALAKSMNLGQ</sequence>
<reference evidence="3" key="2">
    <citation type="submission" date="2023-04" db="EMBL/GenBank/DDBJ databases">
        <authorList>
            <person name="Beletskiy A.V."/>
            <person name="Mardanov A.V."/>
            <person name="Ravin N.V."/>
        </authorList>
    </citation>
    <scope>NUCLEOTIDE SEQUENCE</scope>
    <source>
        <strain evidence="3">GKL-01</strain>
    </source>
</reference>
<dbReference type="SUPFAM" id="SSF48452">
    <property type="entry name" value="TPR-like"/>
    <property type="match status" value="1"/>
</dbReference>
<evidence type="ECO:0000256" key="1">
    <source>
        <dbReference type="PROSITE-ProRule" id="PRU00339"/>
    </source>
</evidence>
<feature type="transmembrane region" description="Helical" evidence="2">
    <location>
        <begin position="12"/>
        <end position="33"/>
    </location>
</feature>
<feature type="repeat" description="TPR" evidence="1">
    <location>
        <begin position="117"/>
        <end position="150"/>
    </location>
</feature>
<keyword evidence="1" id="KW-0802">TPR repeat</keyword>
<dbReference type="InterPro" id="IPR011990">
    <property type="entry name" value="TPR-like_helical_dom_sf"/>
</dbReference>
<keyword evidence="2" id="KW-0472">Membrane</keyword>
<keyword evidence="2" id="KW-0812">Transmembrane</keyword>
<dbReference type="KEGG" id="tdu:QJT80_14220"/>
<dbReference type="EMBL" id="CP124755">
    <property type="protein sequence ID" value="WGZ90627.1"/>
    <property type="molecule type" value="Genomic_DNA"/>
</dbReference>
<proteinExistence type="predicted"/>
<reference evidence="3" key="1">
    <citation type="journal article" date="2023" name="Int. J. Mol. Sci.">
        <title>Metagenomics Revealed a New Genus 'Candidatus Thiocaldithrix dubininis' gen. nov., sp. nov. and a New Species 'Candidatus Thiothrix putei' sp. nov. in the Family Thiotrichaceae, Some Members of Which Have Traits of Both Na+- and H+-Motive Energetics.</title>
        <authorList>
            <person name="Ravin N.V."/>
            <person name="Muntyan M.S."/>
            <person name="Smolyakov D.D."/>
            <person name="Rudenko T.S."/>
            <person name="Beletsky A.V."/>
            <person name="Mardanov A.V."/>
            <person name="Grabovich M.Y."/>
        </authorList>
    </citation>
    <scope>NUCLEOTIDE SEQUENCE</scope>
    <source>
        <strain evidence="3">GKL-01</strain>
    </source>
</reference>
<gene>
    <name evidence="3" type="ORF">QJT80_14220</name>
</gene>
<dbReference type="InterPro" id="IPR019734">
    <property type="entry name" value="TPR_rpt"/>
</dbReference>
<dbReference type="Gene3D" id="1.25.40.10">
    <property type="entry name" value="Tetratricopeptide repeat domain"/>
    <property type="match status" value="1"/>
</dbReference>
<dbReference type="PROSITE" id="PS50005">
    <property type="entry name" value="TPR"/>
    <property type="match status" value="1"/>
</dbReference>